<protein>
    <submittedName>
        <fullName evidence="1">Uncharacterized protein</fullName>
    </submittedName>
</protein>
<organism evidence="1 2">
    <name type="scientific">Catharanthus roseus</name>
    <name type="common">Madagascar periwinkle</name>
    <name type="synonym">Vinca rosea</name>
    <dbReference type="NCBI Taxonomy" id="4058"/>
    <lineage>
        <taxon>Eukaryota</taxon>
        <taxon>Viridiplantae</taxon>
        <taxon>Streptophyta</taxon>
        <taxon>Embryophyta</taxon>
        <taxon>Tracheophyta</taxon>
        <taxon>Spermatophyta</taxon>
        <taxon>Magnoliopsida</taxon>
        <taxon>eudicotyledons</taxon>
        <taxon>Gunneridae</taxon>
        <taxon>Pentapetalae</taxon>
        <taxon>asterids</taxon>
        <taxon>lamiids</taxon>
        <taxon>Gentianales</taxon>
        <taxon>Apocynaceae</taxon>
        <taxon>Rauvolfioideae</taxon>
        <taxon>Vinceae</taxon>
        <taxon>Catharanthinae</taxon>
        <taxon>Catharanthus</taxon>
    </lineage>
</organism>
<accession>A0ACC0BMT4</accession>
<evidence type="ECO:0000313" key="1">
    <source>
        <dbReference type="EMBL" id="KAI5673903.1"/>
    </source>
</evidence>
<dbReference type="EMBL" id="CM044703">
    <property type="protein sequence ID" value="KAI5673903.1"/>
    <property type="molecule type" value="Genomic_DNA"/>
</dbReference>
<keyword evidence="2" id="KW-1185">Reference proteome</keyword>
<sequence>MVGTIRPDSSYSTHDLRFQCDQGLGEEPDKVQSLHIEGEEDERADDGGNGDDDNDGEDARDEEQPMPLAPVGPTSGSNGRPRHRKGKGLTGSFMSVMSKISRSCNKRLDKARDVPVPTQRKRVKAWIYMYFLMFVPAQYPILGYKTEHKLLDIHLRLDMMSADEVRWTPYKLQEIRYCWVFTWHGFIAYFDCIEPYMPDRVVR</sequence>
<name>A0ACC0BMT4_CATRO</name>
<reference evidence="2" key="1">
    <citation type="journal article" date="2023" name="Nat. Plants">
        <title>Single-cell RNA sequencing provides a high-resolution roadmap for understanding the multicellular compartmentation of specialized metabolism.</title>
        <authorList>
            <person name="Sun S."/>
            <person name="Shen X."/>
            <person name="Li Y."/>
            <person name="Li Y."/>
            <person name="Wang S."/>
            <person name="Li R."/>
            <person name="Zhang H."/>
            <person name="Shen G."/>
            <person name="Guo B."/>
            <person name="Wei J."/>
            <person name="Xu J."/>
            <person name="St-Pierre B."/>
            <person name="Chen S."/>
            <person name="Sun C."/>
        </authorList>
    </citation>
    <scope>NUCLEOTIDE SEQUENCE [LARGE SCALE GENOMIC DNA]</scope>
</reference>
<evidence type="ECO:0000313" key="2">
    <source>
        <dbReference type="Proteomes" id="UP001060085"/>
    </source>
</evidence>
<comment type="caution">
    <text evidence="1">The sequence shown here is derived from an EMBL/GenBank/DDBJ whole genome shotgun (WGS) entry which is preliminary data.</text>
</comment>
<gene>
    <name evidence="1" type="ORF">M9H77_14267</name>
</gene>
<dbReference type="Proteomes" id="UP001060085">
    <property type="component" value="Linkage Group LG03"/>
</dbReference>
<proteinExistence type="predicted"/>